<reference evidence="2" key="1">
    <citation type="journal article" date="2019" name="Int. J. Syst. Evol. Microbiol.">
        <title>The Global Catalogue of Microorganisms (GCM) 10K type strain sequencing project: providing services to taxonomists for standard genome sequencing and annotation.</title>
        <authorList>
            <consortium name="The Broad Institute Genomics Platform"/>
            <consortium name="The Broad Institute Genome Sequencing Center for Infectious Disease"/>
            <person name="Wu L."/>
            <person name="Ma J."/>
        </authorList>
    </citation>
    <scope>NUCLEOTIDE SEQUENCE [LARGE SCALE GENOMIC DNA]</scope>
    <source>
        <strain evidence="2">JCM 13501</strain>
    </source>
</reference>
<organism evidence="1 2">
    <name type="scientific">Pseudomonas asuensis</name>
    <dbReference type="NCBI Taxonomy" id="1825787"/>
    <lineage>
        <taxon>Bacteria</taxon>
        <taxon>Pseudomonadati</taxon>
        <taxon>Pseudomonadota</taxon>
        <taxon>Gammaproteobacteria</taxon>
        <taxon>Pseudomonadales</taxon>
        <taxon>Pseudomonadaceae</taxon>
        <taxon>Pseudomonas</taxon>
    </lineage>
</organism>
<comment type="caution">
    <text evidence="1">The sequence shown here is derived from an EMBL/GenBank/DDBJ whole genome shotgun (WGS) entry which is preliminary data.</text>
</comment>
<evidence type="ECO:0000313" key="2">
    <source>
        <dbReference type="Proteomes" id="UP000616499"/>
    </source>
</evidence>
<keyword evidence="2" id="KW-1185">Reference proteome</keyword>
<protein>
    <submittedName>
        <fullName evidence="1">Uncharacterized protein</fullName>
    </submittedName>
</protein>
<name>A0ABQ2GX47_9PSED</name>
<dbReference type="Proteomes" id="UP000616499">
    <property type="component" value="Unassembled WGS sequence"/>
</dbReference>
<evidence type="ECO:0000313" key="1">
    <source>
        <dbReference type="EMBL" id="GGM15501.1"/>
    </source>
</evidence>
<accession>A0ABQ2GX47</accession>
<dbReference type="EMBL" id="BMNW01000006">
    <property type="protein sequence ID" value="GGM15501.1"/>
    <property type="molecule type" value="Genomic_DNA"/>
</dbReference>
<sequence length="67" mass="7654">MFCFKCTGALGVTSLFRERPAYGKPLYSNDLQEQGKEHCAEHKPVDHKGQHADLVEGFQEQFDAQQR</sequence>
<proteinExistence type="predicted"/>
<gene>
    <name evidence="1" type="ORF">GCM10009425_27990</name>
</gene>